<organism evidence="2 3">
    <name type="scientific">Zeimonas arvi</name>
    <dbReference type="NCBI Taxonomy" id="2498847"/>
    <lineage>
        <taxon>Bacteria</taxon>
        <taxon>Pseudomonadati</taxon>
        <taxon>Pseudomonadota</taxon>
        <taxon>Betaproteobacteria</taxon>
        <taxon>Burkholderiales</taxon>
        <taxon>Burkholderiaceae</taxon>
        <taxon>Zeimonas</taxon>
    </lineage>
</organism>
<proteinExistence type="predicted"/>
<dbReference type="InterPro" id="IPR044855">
    <property type="entry name" value="CoA-Trfase_III_dom3_sf"/>
</dbReference>
<protein>
    <submittedName>
        <fullName evidence="2">CoA transferase</fullName>
    </submittedName>
</protein>
<keyword evidence="3" id="KW-1185">Reference proteome</keyword>
<dbReference type="OrthoDB" id="5294844at2"/>
<dbReference type="RefSeq" id="WP_147704859.1">
    <property type="nucleotide sequence ID" value="NZ_VDUY01000005.1"/>
</dbReference>
<dbReference type="Pfam" id="PF02515">
    <property type="entry name" value="CoA_transf_3"/>
    <property type="match status" value="1"/>
</dbReference>
<evidence type="ECO:0000313" key="2">
    <source>
        <dbReference type="EMBL" id="TXL64610.1"/>
    </source>
</evidence>
<feature type="region of interest" description="Disordered" evidence="1">
    <location>
        <begin position="336"/>
        <end position="365"/>
    </location>
</feature>
<dbReference type="EMBL" id="VDUY01000005">
    <property type="protein sequence ID" value="TXL64610.1"/>
    <property type="molecule type" value="Genomic_DNA"/>
</dbReference>
<gene>
    <name evidence="2" type="ORF">FHP08_12715</name>
</gene>
<sequence length="389" mass="40892">MTRKGPLAGIRVVEFAGIGPAPMCGMLLSDMGAEVLRLDRLEQTDLGVPRPYHLDLANRGKRSLAVDLKHPEGIALARELIAKADVLVEGFRPGTMERLGLGPDECLALNPGLVYGRVTGFGQDGPLAKAAGHDMNYIALAGALHAIGREGAAPTPPLNLLGDYAGGTMFLAWGIACALLEAQRSGKGQVVDAAMVDGVAVLMTALYGLLGGGLHNGPRGTNTLDSGAPYYEAYECADGGYVSVAPIEHRFRDVLLARLGPEAEALPDLDDRSKWPQAKAQLAAIFRKRTRREWCELLEGSDACFAPVLDPLEAPSHPHNRARGTYGEIDGVVQGMPAPRFSRTPPDLPRGPEKPGASGGGLAVDWGIPPERLGTLVGAGAVGPGSKDR</sequence>
<dbReference type="PANTHER" id="PTHR48228">
    <property type="entry name" value="SUCCINYL-COA--D-CITRAMALATE COA-TRANSFERASE"/>
    <property type="match status" value="1"/>
</dbReference>
<dbReference type="PANTHER" id="PTHR48228:SF5">
    <property type="entry name" value="ALPHA-METHYLACYL-COA RACEMASE"/>
    <property type="match status" value="1"/>
</dbReference>
<dbReference type="InterPro" id="IPR023606">
    <property type="entry name" value="CoA-Trfase_III_dom_1_sf"/>
</dbReference>
<dbReference type="InterPro" id="IPR003673">
    <property type="entry name" value="CoA-Trfase_fam_III"/>
</dbReference>
<dbReference type="Proteomes" id="UP000321548">
    <property type="component" value="Unassembled WGS sequence"/>
</dbReference>
<dbReference type="GO" id="GO:0016740">
    <property type="term" value="F:transferase activity"/>
    <property type="evidence" value="ECO:0007669"/>
    <property type="project" value="UniProtKB-KW"/>
</dbReference>
<dbReference type="SUPFAM" id="SSF89796">
    <property type="entry name" value="CoA-transferase family III (CaiB/BaiF)"/>
    <property type="match status" value="1"/>
</dbReference>
<dbReference type="InterPro" id="IPR050509">
    <property type="entry name" value="CoA-transferase_III"/>
</dbReference>
<dbReference type="AlphaFoldDB" id="A0A5C8NTX6"/>
<evidence type="ECO:0000313" key="3">
    <source>
        <dbReference type="Proteomes" id="UP000321548"/>
    </source>
</evidence>
<comment type="caution">
    <text evidence="2">The sequence shown here is derived from an EMBL/GenBank/DDBJ whole genome shotgun (WGS) entry which is preliminary data.</text>
</comment>
<keyword evidence="2" id="KW-0808">Transferase</keyword>
<dbReference type="Gene3D" id="3.40.50.10540">
    <property type="entry name" value="Crotonobetainyl-coa:carnitine coa-transferase, domain 1"/>
    <property type="match status" value="1"/>
</dbReference>
<reference evidence="2 3" key="1">
    <citation type="submission" date="2019-06" db="EMBL/GenBank/DDBJ databases">
        <title>Quisquiliibacterium sp. nov., isolated from a maize field.</title>
        <authorList>
            <person name="Lin S.-Y."/>
            <person name="Tsai C.-F."/>
            <person name="Young C.-C."/>
        </authorList>
    </citation>
    <scope>NUCLEOTIDE SEQUENCE [LARGE SCALE GENOMIC DNA]</scope>
    <source>
        <strain evidence="2 3">CC-CFT501</strain>
    </source>
</reference>
<name>A0A5C8NTX6_9BURK</name>
<evidence type="ECO:0000256" key="1">
    <source>
        <dbReference type="SAM" id="MobiDB-lite"/>
    </source>
</evidence>
<accession>A0A5C8NTX6</accession>
<dbReference type="Gene3D" id="3.30.1540.10">
    <property type="entry name" value="formyl-coa transferase, domain 3"/>
    <property type="match status" value="1"/>
</dbReference>